<dbReference type="AlphaFoldDB" id="A0A830E0D4"/>
<organism evidence="8 9">
    <name type="scientific">Vulcanisaeta souniana JCM 11219</name>
    <dbReference type="NCBI Taxonomy" id="1293586"/>
    <lineage>
        <taxon>Archaea</taxon>
        <taxon>Thermoproteota</taxon>
        <taxon>Thermoprotei</taxon>
        <taxon>Thermoproteales</taxon>
        <taxon>Thermoproteaceae</taxon>
        <taxon>Vulcanisaeta</taxon>
    </lineage>
</organism>
<dbReference type="InterPro" id="IPR050638">
    <property type="entry name" value="AA-Vitamin_Transporters"/>
</dbReference>
<reference evidence="8" key="1">
    <citation type="journal article" date="2014" name="Int. J. Syst. Evol. Microbiol.">
        <title>Complete genome sequence of Corynebacterium casei LMG S-19264T (=DSM 44701T), isolated from a smear-ripened cheese.</title>
        <authorList>
            <consortium name="US DOE Joint Genome Institute (JGI-PGF)"/>
            <person name="Walter F."/>
            <person name="Albersmeier A."/>
            <person name="Kalinowski J."/>
            <person name="Ruckert C."/>
        </authorList>
    </citation>
    <scope>NUCLEOTIDE SEQUENCE</scope>
    <source>
        <strain evidence="8">JCM 11219</strain>
    </source>
</reference>
<feature type="transmembrane region" description="Helical" evidence="5">
    <location>
        <begin position="194"/>
        <end position="219"/>
    </location>
</feature>
<accession>A0A830E0D4</accession>
<feature type="domain" description="EamA" evidence="6">
    <location>
        <begin position="6"/>
        <end position="131"/>
    </location>
</feature>
<evidence type="ECO:0000256" key="3">
    <source>
        <dbReference type="ARBA" id="ARBA00022989"/>
    </source>
</evidence>
<evidence type="ECO:0000256" key="4">
    <source>
        <dbReference type="ARBA" id="ARBA00023136"/>
    </source>
</evidence>
<dbReference type="PANTHER" id="PTHR32322:SF2">
    <property type="entry name" value="EAMA DOMAIN-CONTAINING PROTEIN"/>
    <property type="match status" value="1"/>
</dbReference>
<proteinExistence type="predicted"/>
<feature type="transmembrane region" description="Helical" evidence="5">
    <location>
        <begin position="30"/>
        <end position="50"/>
    </location>
</feature>
<feature type="transmembrane region" description="Helical" evidence="5">
    <location>
        <begin position="170"/>
        <end position="188"/>
    </location>
</feature>
<feature type="transmembrane region" description="Helical" evidence="5">
    <location>
        <begin position="231"/>
        <end position="249"/>
    </location>
</feature>
<dbReference type="PANTHER" id="PTHR32322">
    <property type="entry name" value="INNER MEMBRANE TRANSPORTER"/>
    <property type="match status" value="1"/>
</dbReference>
<reference evidence="7" key="4">
    <citation type="journal article" date="2023" name="Microbiol. Resour. Announc.">
        <title>Complete Genome Sequence of Vulcanisaeta souniana Strain IC-059, a Hyperthermophilic Archaeon Isolated from Hot Spring Water in Japan.</title>
        <authorList>
            <person name="Kato S."/>
            <person name="Itoh T."/>
            <person name="Wu L."/>
            <person name="Ma J."/>
            <person name="Ohkuma M."/>
        </authorList>
    </citation>
    <scope>NUCLEOTIDE SEQUENCE</scope>
    <source>
        <strain evidence="7">JCM 11219</strain>
    </source>
</reference>
<dbReference type="GeneID" id="76206466"/>
<evidence type="ECO:0000313" key="10">
    <source>
        <dbReference type="Proteomes" id="UP001060771"/>
    </source>
</evidence>
<keyword evidence="3 5" id="KW-1133">Transmembrane helix</keyword>
<feature type="transmembrane region" description="Helical" evidence="5">
    <location>
        <begin position="7"/>
        <end position="24"/>
    </location>
</feature>
<gene>
    <name evidence="8" type="ORF">GCM10007112_03820</name>
    <name evidence="7" type="ORF">Vsou_09160</name>
</gene>
<dbReference type="EMBL" id="AP026830">
    <property type="protein sequence ID" value="BDR91823.1"/>
    <property type="molecule type" value="Genomic_DNA"/>
</dbReference>
<reference evidence="8" key="2">
    <citation type="submission" date="2020-09" db="EMBL/GenBank/DDBJ databases">
        <authorList>
            <person name="Sun Q."/>
            <person name="Ohkuma M."/>
        </authorList>
    </citation>
    <scope>NUCLEOTIDE SEQUENCE</scope>
    <source>
        <strain evidence="8">JCM 11219</strain>
    </source>
</reference>
<keyword evidence="10" id="KW-1185">Reference proteome</keyword>
<feature type="domain" description="EamA" evidence="6">
    <location>
        <begin position="139"/>
        <end position="269"/>
    </location>
</feature>
<evidence type="ECO:0000313" key="7">
    <source>
        <dbReference type="EMBL" id="BDR91823.1"/>
    </source>
</evidence>
<dbReference type="OrthoDB" id="17861at2157"/>
<keyword evidence="2 5" id="KW-0812">Transmembrane</keyword>
<dbReference type="InterPro" id="IPR000620">
    <property type="entry name" value="EamA_dom"/>
</dbReference>
<dbReference type="RefSeq" id="WP_188602450.1">
    <property type="nucleotide sequence ID" value="NZ_AP026830.1"/>
</dbReference>
<dbReference type="Pfam" id="PF00892">
    <property type="entry name" value="EamA"/>
    <property type="match status" value="2"/>
</dbReference>
<evidence type="ECO:0000256" key="2">
    <source>
        <dbReference type="ARBA" id="ARBA00022692"/>
    </source>
</evidence>
<comment type="subcellular location">
    <subcellularLocation>
        <location evidence="1">Membrane</location>
        <topology evidence="1">Multi-pass membrane protein</topology>
    </subcellularLocation>
</comment>
<dbReference type="GO" id="GO:0016020">
    <property type="term" value="C:membrane"/>
    <property type="evidence" value="ECO:0007669"/>
    <property type="project" value="UniProtKB-SubCell"/>
</dbReference>
<evidence type="ECO:0000256" key="5">
    <source>
        <dbReference type="SAM" id="Phobius"/>
    </source>
</evidence>
<dbReference type="SUPFAM" id="SSF103481">
    <property type="entry name" value="Multidrug resistance efflux transporter EmrE"/>
    <property type="match status" value="2"/>
</dbReference>
<dbReference type="Proteomes" id="UP001060771">
    <property type="component" value="Chromosome"/>
</dbReference>
<evidence type="ECO:0000259" key="6">
    <source>
        <dbReference type="Pfam" id="PF00892"/>
    </source>
</evidence>
<feature type="transmembrane region" description="Helical" evidence="5">
    <location>
        <begin position="116"/>
        <end position="136"/>
    </location>
</feature>
<feature type="transmembrane region" description="Helical" evidence="5">
    <location>
        <begin position="87"/>
        <end position="109"/>
    </location>
</feature>
<keyword evidence="4 5" id="KW-0472">Membrane</keyword>
<reference evidence="10" key="3">
    <citation type="submission" date="2022-09" db="EMBL/GenBank/DDBJ databases">
        <title>Complete genome sequence of Vulcanisaeta souniana.</title>
        <authorList>
            <person name="Kato S."/>
            <person name="Itoh T."/>
            <person name="Ohkuma M."/>
        </authorList>
    </citation>
    <scope>NUCLEOTIDE SEQUENCE [LARGE SCALE GENOMIC DNA]</scope>
    <source>
        <strain evidence="10">JCM 11219</strain>
    </source>
</reference>
<name>A0A830E0D4_9CREN</name>
<dbReference type="EMBL" id="BMNM01000001">
    <property type="protein sequence ID" value="GGI70062.1"/>
    <property type="molecule type" value="Genomic_DNA"/>
</dbReference>
<dbReference type="Proteomes" id="UP000657075">
    <property type="component" value="Unassembled WGS sequence"/>
</dbReference>
<protein>
    <submittedName>
        <fullName evidence="8">EamA family transporter</fullName>
    </submittedName>
</protein>
<evidence type="ECO:0000313" key="8">
    <source>
        <dbReference type="EMBL" id="GGI70062.1"/>
    </source>
</evidence>
<feature type="transmembrane region" description="Helical" evidence="5">
    <location>
        <begin position="62"/>
        <end position="81"/>
    </location>
</feature>
<dbReference type="InterPro" id="IPR037185">
    <property type="entry name" value="EmrE-like"/>
</dbReference>
<sequence>MSSKLRGYLAMIGVLVAWGSSYSISKVAMYYMSPFVLTMYRFGVGGLVLLLIGRGLMINRKYVINALLNGALFVVFLNIAIEYSSNPALVSVLVYTQPIFVLILSIALYGERPTALQVVGIVLAFSGLLMAVGVYSFDIGDAIAILGGFIWALGTHYYRRNLVGEDLIKLNASMAVISALIAAPTLIINPHMELTLSAVAWGIVVALVAQVVGFLLWFLGVKDLGPVTASSMSILVPASAYLFALLILGKVPTEMEVIGSAVTLIGVLVSQLRV</sequence>
<evidence type="ECO:0000313" key="9">
    <source>
        <dbReference type="Proteomes" id="UP000657075"/>
    </source>
</evidence>
<feature type="transmembrane region" description="Helical" evidence="5">
    <location>
        <begin position="142"/>
        <end position="158"/>
    </location>
</feature>
<evidence type="ECO:0000256" key="1">
    <source>
        <dbReference type="ARBA" id="ARBA00004141"/>
    </source>
</evidence>